<dbReference type="PANTHER" id="PTHR40050:SF1">
    <property type="entry name" value="INNER SPORE COAT PROTEIN H"/>
    <property type="match status" value="1"/>
</dbReference>
<keyword evidence="1" id="KW-0732">Signal</keyword>
<protein>
    <recommendedName>
        <fullName evidence="4">Coth-domain-containing protein</fullName>
    </recommendedName>
</protein>
<evidence type="ECO:0000313" key="3">
    <source>
        <dbReference type="Proteomes" id="UP001473302"/>
    </source>
</evidence>
<sequence>MRITTAIQFVAASLTGVAAAASDKNITYNVISLVPNNQTLGVIVDDSFYPLTGTSDVSTLLHYGDAPISTSGYKYAFAQSDNNQIIETENFTRTNNENETTLNEYYGRAWNSYDKLKELPTILPPLPIINRIESDLHIENEIPTIHLFGSQEDIDNIHNNQMSDIDIHLNMTYISPNDVRNFKNVTISVSGMSTRRMDKLSYKVNIPKKEDLFGYRRLKLRAMAMDMSYMRDNLGYAIAESVGLPSTKHNYVRVYINNQAIGLFGLVEHLKSTWVRNEFGKGSKKFKQGALYVADINVGQGNTTEPEPSLEKRFELPEGAGKFIEGSNTLNSINATSSLSYLGDDVIAYSAGQYSVKEDPSVGTANFTRIMDLTRFISQQPTTLVNNSAVPLWKEKMDVSSFLRGLALEVVISNSDGYFGMANNYILYDDIENERLLFSVQDLDLTMGVGMYKADIIHGGNYSNFPGFNVRALMPRMLQVPQFKQDFESLLVNYTKDLVNPTVLGARIDQLYDMLSEDVAWDKSLPRVGKNLIFGGPSNDTSSANDTASTTSYSTADFSFKQGVYGPTMFNISMGIADWLSLRSSNLLTYFNQTSA</sequence>
<reference evidence="2 3" key="1">
    <citation type="submission" date="2024-04" db="EMBL/GenBank/DDBJ databases">
        <title>genome sequences of Mucor flavus KT1a and Helicostylum pulchrum KT1b strains isolated from the surface of a dry-aged beef.</title>
        <authorList>
            <person name="Toyotome T."/>
            <person name="Hosono M."/>
            <person name="Torimaru M."/>
            <person name="Fukuda K."/>
            <person name="Mikami N."/>
        </authorList>
    </citation>
    <scope>NUCLEOTIDE SEQUENCE [LARGE SCALE GENOMIC DNA]</scope>
    <source>
        <strain evidence="2 3">KT1a</strain>
    </source>
</reference>
<gene>
    <name evidence="2" type="ORF">MFLAVUS_008058</name>
</gene>
<evidence type="ECO:0000256" key="1">
    <source>
        <dbReference type="SAM" id="SignalP"/>
    </source>
</evidence>
<dbReference type="EMBL" id="BAABUK010000021">
    <property type="protein sequence ID" value="GAA5814560.1"/>
    <property type="molecule type" value="Genomic_DNA"/>
</dbReference>
<keyword evidence="3" id="KW-1185">Reference proteome</keyword>
<feature type="signal peptide" evidence="1">
    <location>
        <begin position="1"/>
        <end position="20"/>
    </location>
</feature>
<dbReference type="Proteomes" id="UP001473302">
    <property type="component" value="Unassembled WGS sequence"/>
</dbReference>
<accession>A0ABP9Z5Z9</accession>
<organism evidence="2 3">
    <name type="scientific">Mucor flavus</name>
    <dbReference type="NCBI Taxonomy" id="439312"/>
    <lineage>
        <taxon>Eukaryota</taxon>
        <taxon>Fungi</taxon>
        <taxon>Fungi incertae sedis</taxon>
        <taxon>Mucoromycota</taxon>
        <taxon>Mucoromycotina</taxon>
        <taxon>Mucoromycetes</taxon>
        <taxon>Mucorales</taxon>
        <taxon>Mucorineae</taxon>
        <taxon>Mucoraceae</taxon>
        <taxon>Mucor</taxon>
    </lineage>
</organism>
<feature type="chain" id="PRO_5047243747" description="Coth-domain-containing protein" evidence="1">
    <location>
        <begin position="21"/>
        <end position="596"/>
    </location>
</feature>
<comment type="caution">
    <text evidence="2">The sequence shown here is derived from an EMBL/GenBank/DDBJ whole genome shotgun (WGS) entry which is preliminary data.</text>
</comment>
<evidence type="ECO:0000313" key="2">
    <source>
        <dbReference type="EMBL" id="GAA5814560.1"/>
    </source>
</evidence>
<dbReference type="Pfam" id="PF08757">
    <property type="entry name" value="CotH"/>
    <property type="match status" value="1"/>
</dbReference>
<name>A0ABP9Z5Z9_9FUNG</name>
<evidence type="ECO:0008006" key="4">
    <source>
        <dbReference type="Google" id="ProtNLM"/>
    </source>
</evidence>
<dbReference type="PANTHER" id="PTHR40050">
    <property type="entry name" value="INNER SPORE COAT PROTEIN H"/>
    <property type="match status" value="1"/>
</dbReference>
<dbReference type="InterPro" id="IPR014867">
    <property type="entry name" value="Spore_coat_CotH_CotH2/3/7"/>
</dbReference>
<proteinExistence type="predicted"/>